<sequence>MANELGVQVDQIDFKQNMNRHLDYAILNIFTLQIGGSHWIAISNKDKIYFDPLGLPRLQI</sequence>
<evidence type="ECO:0000313" key="1">
    <source>
        <dbReference type="EMBL" id="KAG6948663.1"/>
    </source>
</evidence>
<comment type="caution">
    <text evidence="1">The sequence shown here is derived from an EMBL/GenBank/DDBJ whole genome shotgun (WGS) entry which is preliminary data.</text>
</comment>
<accession>A0A8T1TUV6</accession>
<dbReference type="AlphaFoldDB" id="A0A8T1TUV6"/>
<proteinExistence type="predicted"/>
<evidence type="ECO:0000313" key="2">
    <source>
        <dbReference type="Proteomes" id="UP000688947"/>
    </source>
</evidence>
<dbReference type="Proteomes" id="UP000688947">
    <property type="component" value="Unassembled WGS sequence"/>
</dbReference>
<feature type="non-terminal residue" evidence="1">
    <location>
        <position position="60"/>
    </location>
</feature>
<name>A0A8T1TUV6_9STRA</name>
<protein>
    <submittedName>
        <fullName evidence="1">Uncharacterized protein</fullName>
    </submittedName>
</protein>
<reference evidence="1" key="1">
    <citation type="submission" date="2021-01" db="EMBL/GenBank/DDBJ databases">
        <title>Phytophthora aleatoria, a newly-described species from Pinus radiata is distinct from Phytophthora cactorum isolates based on comparative genomics.</title>
        <authorList>
            <person name="Mcdougal R."/>
            <person name="Panda P."/>
            <person name="Williams N."/>
            <person name="Studholme D.J."/>
        </authorList>
    </citation>
    <scope>NUCLEOTIDE SEQUENCE</scope>
    <source>
        <strain evidence="1">NZFS 3830</strain>
    </source>
</reference>
<dbReference type="EMBL" id="JAENGZ010001352">
    <property type="protein sequence ID" value="KAG6948663.1"/>
    <property type="molecule type" value="Genomic_DNA"/>
</dbReference>
<gene>
    <name evidence="1" type="ORF">JG687_00015341</name>
</gene>
<organism evidence="1 2">
    <name type="scientific">Phytophthora cactorum</name>
    <dbReference type="NCBI Taxonomy" id="29920"/>
    <lineage>
        <taxon>Eukaryota</taxon>
        <taxon>Sar</taxon>
        <taxon>Stramenopiles</taxon>
        <taxon>Oomycota</taxon>
        <taxon>Peronosporomycetes</taxon>
        <taxon>Peronosporales</taxon>
        <taxon>Peronosporaceae</taxon>
        <taxon>Phytophthora</taxon>
    </lineage>
</organism>